<dbReference type="CDD" id="cd09273">
    <property type="entry name" value="RNase_HI_RT_Bel"/>
    <property type="match status" value="1"/>
</dbReference>
<feature type="compositionally biased region" description="Polar residues" evidence="7">
    <location>
        <begin position="741"/>
        <end position="757"/>
    </location>
</feature>
<dbReference type="OrthoDB" id="9219275at2759"/>
<keyword evidence="4" id="KW-0255">Endonuclease</keyword>
<dbReference type="InterPro" id="IPR041373">
    <property type="entry name" value="RT_RNaseH"/>
</dbReference>
<keyword evidence="1" id="KW-0808">Transferase</keyword>
<evidence type="ECO:0000256" key="1">
    <source>
        <dbReference type="ARBA" id="ARBA00022679"/>
    </source>
</evidence>
<dbReference type="Pfam" id="PF17917">
    <property type="entry name" value="RT_RNaseH"/>
    <property type="match status" value="1"/>
</dbReference>
<dbReference type="InterPro" id="IPR002156">
    <property type="entry name" value="RNaseH_domain"/>
</dbReference>
<dbReference type="Pfam" id="PF00075">
    <property type="entry name" value="RNase_H"/>
    <property type="match status" value="1"/>
</dbReference>
<evidence type="ECO:0000256" key="6">
    <source>
        <dbReference type="ARBA" id="ARBA00022918"/>
    </source>
</evidence>
<gene>
    <name evidence="9" type="ORF">DUI87_01918</name>
</gene>
<evidence type="ECO:0000259" key="8">
    <source>
        <dbReference type="PROSITE" id="PS50879"/>
    </source>
</evidence>
<evidence type="ECO:0000256" key="4">
    <source>
        <dbReference type="ARBA" id="ARBA00022759"/>
    </source>
</evidence>
<dbReference type="GO" id="GO:0003676">
    <property type="term" value="F:nucleic acid binding"/>
    <property type="evidence" value="ECO:0007669"/>
    <property type="project" value="InterPro"/>
</dbReference>
<name>A0A3M0L7J0_HIRRU</name>
<organism evidence="9 10">
    <name type="scientific">Hirundo rustica rustica</name>
    <dbReference type="NCBI Taxonomy" id="333673"/>
    <lineage>
        <taxon>Eukaryota</taxon>
        <taxon>Metazoa</taxon>
        <taxon>Chordata</taxon>
        <taxon>Craniata</taxon>
        <taxon>Vertebrata</taxon>
        <taxon>Euteleostomi</taxon>
        <taxon>Archelosauria</taxon>
        <taxon>Archosauria</taxon>
        <taxon>Dinosauria</taxon>
        <taxon>Saurischia</taxon>
        <taxon>Theropoda</taxon>
        <taxon>Coelurosauria</taxon>
        <taxon>Aves</taxon>
        <taxon>Neognathae</taxon>
        <taxon>Neoaves</taxon>
        <taxon>Telluraves</taxon>
        <taxon>Australaves</taxon>
        <taxon>Passeriformes</taxon>
        <taxon>Sylvioidea</taxon>
        <taxon>Hirundinidae</taxon>
        <taxon>Hirundo</taxon>
    </lineage>
</organism>
<comment type="caution">
    <text evidence="9">The sequence shown here is derived from an EMBL/GenBank/DDBJ whole genome shotgun (WGS) entry which is preliminary data.</text>
</comment>
<keyword evidence="5" id="KW-0378">Hydrolase</keyword>
<evidence type="ECO:0000256" key="2">
    <source>
        <dbReference type="ARBA" id="ARBA00022695"/>
    </source>
</evidence>
<feature type="compositionally biased region" description="Polar residues" evidence="7">
    <location>
        <begin position="766"/>
        <end position="804"/>
    </location>
</feature>
<reference evidence="9 10" key="1">
    <citation type="submission" date="2018-07" db="EMBL/GenBank/DDBJ databases">
        <title>A high quality draft genome assembly of the barn swallow (H. rustica rustica).</title>
        <authorList>
            <person name="Formenti G."/>
            <person name="Chiara M."/>
            <person name="Poveda L."/>
            <person name="Francoijs K.-J."/>
            <person name="Bonisoli-Alquati A."/>
            <person name="Canova L."/>
            <person name="Gianfranceschi L."/>
            <person name="Horner D.S."/>
            <person name="Saino N."/>
        </authorList>
    </citation>
    <scope>NUCLEOTIDE SEQUENCE [LARGE SCALE GENOMIC DNA]</scope>
    <source>
        <strain evidence="9">Chelidonia</strain>
        <tissue evidence="9">Blood</tissue>
    </source>
</reference>
<keyword evidence="10" id="KW-1185">Reference proteome</keyword>
<keyword evidence="2" id="KW-0548">Nucleotidyltransferase</keyword>
<dbReference type="Gene3D" id="3.30.420.10">
    <property type="entry name" value="Ribonuclease H-like superfamily/Ribonuclease H"/>
    <property type="match status" value="1"/>
</dbReference>
<feature type="domain" description="RNase H type-1" evidence="8">
    <location>
        <begin position="164"/>
        <end position="310"/>
    </location>
</feature>
<dbReference type="InterPro" id="IPR012337">
    <property type="entry name" value="RNaseH-like_sf"/>
</dbReference>
<dbReference type="EMBL" id="QRBI01000093">
    <property type="protein sequence ID" value="RMC21061.1"/>
    <property type="molecule type" value="Genomic_DNA"/>
</dbReference>
<dbReference type="Gene3D" id="3.10.20.370">
    <property type="match status" value="1"/>
</dbReference>
<keyword evidence="3" id="KW-0540">Nuclease</keyword>
<feature type="region of interest" description="Disordered" evidence="7">
    <location>
        <begin position="698"/>
        <end position="824"/>
    </location>
</feature>
<evidence type="ECO:0000313" key="9">
    <source>
        <dbReference type="EMBL" id="RMC21061.1"/>
    </source>
</evidence>
<dbReference type="PANTHER" id="PTHR41694">
    <property type="entry name" value="ENDOGENOUS RETROVIRUS GROUP K MEMBER POL PROTEIN"/>
    <property type="match status" value="1"/>
</dbReference>
<sequence length="848" mass="93713">MSAPALGLPNVNKPFFLFSHEKQGIALGILAQNLGPYRRAVAYLSKQLDTAAKGWPGCLRAVAAVAINIQEARKFTLGQKMTVLVSHTMSAVLEAKGGHWLSPQRFLKYQAILVGQDDVEIVVTNIVNPASFLSGSMGEPVIHDCLETIEATYSSRPDLKDTPLEDADTWFTDGSSYVISGRRHAGYAVTTSREVIESGPLPTNTSAQKAEIIALIRALELAKGKEINIYTDSRYAFGVLHAHGAIWKERGLLNSQGKSIKHAQEILRLLDAIQLPEKVAIMHIKAHQKVSSELEEGNMLADREAKKQQRLKIEGYAIRGYDIDFNITQVCTEYHKNQTKIAPPVPRKAVITKMPAIPEVEEQITPVVTKIGPYAIKKTGVQKLIVNPKWSLKRVEMGVQVNASHVRPECAPFLRNSFMDWTTWLQKSMPPNFRNKRDLTGLLGTGLGVLNTIDSEVLLNKLTTIGSDLVKLQQPLQSSLLALGNNHWKLTKILPEWEDTEERDHEVIINALGTASENISLALGCTQAPLWMQSVAAAVIREGGEGIFPAEIRKIVWDNASDMERELQSCYQRDMILICSDWDHADVWESGSIISARYLIIFSPKKHKMCCFQPAFHYSYQFIKYTWSKVTSLLEKVQHLLNVKDPTSLVFHLVTFLYMVYSFSRMSHTLLNTVEQQIEAKEQRDKSVTQAAANPTAIQAAAKPDSEAKTPAVAAVKKGKKHTDKTDQPVDDDSGEGSSMPPDTQSGVKPPDTQSEAEATDDTQSEAKPTNTKSEAKSTSTRSRVQPTSTRSRAQPAATTSGAQPTAARAGAQPTTARAGDTIESFSLKDLRSLRKDYTRRPDESIIS</sequence>
<dbReference type="Proteomes" id="UP000269221">
    <property type="component" value="Unassembled WGS sequence"/>
</dbReference>
<dbReference type="GO" id="GO:0004523">
    <property type="term" value="F:RNA-DNA hybrid ribonuclease activity"/>
    <property type="evidence" value="ECO:0007669"/>
    <property type="project" value="InterPro"/>
</dbReference>
<evidence type="ECO:0000256" key="5">
    <source>
        <dbReference type="ARBA" id="ARBA00022801"/>
    </source>
</evidence>
<protein>
    <recommendedName>
        <fullName evidence="8">RNase H type-1 domain-containing protein</fullName>
    </recommendedName>
</protein>
<dbReference type="AlphaFoldDB" id="A0A3M0L7J0"/>
<dbReference type="InterPro" id="IPR043502">
    <property type="entry name" value="DNA/RNA_pol_sf"/>
</dbReference>
<dbReference type="PROSITE" id="PS50879">
    <property type="entry name" value="RNASE_H_1"/>
    <property type="match status" value="1"/>
</dbReference>
<dbReference type="GO" id="GO:0003964">
    <property type="term" value="F:RNA-directed DNA polymerase activity"/>
    <property type="evidence" value="ECO:0007669"/>
    <property type="project" value="UniProtKB-KW"/>
</dbReference>
<dbReference type="SUPFAM" id="SSF53098">
    <property type="entry name" value="Ribonuclease H-like"/>
    <property type="match status" value="1"/>
</dbReference>
<dbReference type="PANTHER" id="PTHR41694:SF5">
    <property type="entry name" value="RIBONUCLEASE H"/>
    <property type="match status" value="1"/>
</dbReference>
<keyword evidence="6" id="KW-0695">RNA-directed DNA polymerase</keyword>
<evidence type="ECO:0000256" key="3">
    <source>
        <dbReference type="ARBA" id="ARBA00022722"/>
    </source>
</evidence>
<dbReference type="SUPFAM" id="SSF56672">
    <property type="entry name" value="DNA/RNA polymerases"/>
    <property type="match status" value="1"/>
</dbReference>
<evidence type="ECO:0000256" key="7">
    <source>
        <dbReference type="SAM" id="MobiDB-lite"/>
    </source>
</evidence>
<proteinExistence type="predicted"/>
<accession>A0A3M0L7J0</accession>
<dbReference type="InterPro" id="IPR036397">
    <property type="entry name" value="RNaseH_sf"/>
</dbReference>
<evidence type="ECO:0000313" key="10">
    <source>
        <dbReference type="Proteomes" id="UP000269221"/>
    </source>
</evidence>